<dbReference type="Gene3D" id="3.40.50.300">
    <property type="entry name" value="P-loop containing nucleotide triphosphate hydrolases"/>
    <property type="match status" value="1"/>
</dbReference>
<organism evidence="1 2">
    <name type="scientific">Candidatus Roizmanbacteria bacterium CG_4_10_14_0_8_um_filter_33_9</name>
    <dbReference type="NCBI Taxonomy" id="1974826"/>
    <lineage>
        <taxon>Bacteria</taxon>
        <taxon>Candidatus Roizmaniibacteriota</taxon>
    </lineage>
</organism>
<dbReference type="AlphaFoldDB" id="A0A2M7QK05"/>
<gene>
    <name evidence="1" type="ORF">COY87_01970</name>
</gene>
<proteinExistence type="predicted"/>
<name>A0A2M7QK05_9BACT</name>
<reference evidence="2" key="1">
    <citation type="submission" date="2017-09" db="EMBL/GenBank/DDBJ databases">
        <title>Depth-based differentiation of microbial function through sediment-hosted aquifers and enrichment of novel symbionts in the deep terrestrial subsurface.</title>
        <authorList>
            <person name="Probst A.J."/>
            <person name="Ladd B."/>
            <person name="Jarett J.K."/>
            <person name="Geller-Mcgrath D.E."/>
            <person name="Sieber C.M.K."/>
            <person name="Emerson J.B."/>
            <person name="Anantharaman K."/>
            <person name="Thomas B.C."/>
            <person name="Malmstrom R."/>
            <person name="Stieglmeier M."/>
            <person name="Klingl A."/>
            <person name="Woyke T."/>
            <person name="Ryan C.M."/>
            <person name="Banfield J.F."/>
        </authorList>
    </citation>
    <scope>NUCLEOTIDE SEQUENCE [LARGE SCALE GENOMIC DNA]</scope>
</reference>
<sequence length="242" mass="28263">MLPIILCSQTKEDTENYLNAFIRKHLINSTHIYRFIPEKTELTIEEVKSILKLFTIRFPSDRLFIFYRFESTSWEVQNMLLKVLEEKKDLNHIVLITSNLYSLLPTIRSRAKVVSVKITNTVANHVNEIPPLLDFLIENKKRNPLCHDQLANIKKEDVLKYINEFIYYFANKLRHSGTTSDCPESTDPGVIPQSGIPQDDIYPEILKYLFFIKHKIENNNLNVALALDNLLLFIEKKVTINI</sequence>
<dbReference type="Pfam" id="PF13177">
    <property type="entry name" value="DNA_pol3_delta2"/>
    <property type="match status" value="1"/>
</dbReference>
<dbReference type="Proteomes" id="UP000229401">
    <property type="component" value="Unassembled WGS sequence"/>
</dbReference>
<comment type="caution">
    <text evidence="1">The sequence shown here is derived from an EMBL/GenBank/DDBJ whole genome shotgun (WGS) entry which is preliminary data.</text>
</comment>
<dbReference type="EMBL" id="PFLI01000065">
    <property type="protein sequence ID" value="PIY72261.1"/>
    <property type="molecule type" value="Genomic_DNA"/>
</dbReference>
<evidence type="ECO:0000313" key="2">
    <source>
        <dbReference type="Proteomes" id="UP000229401"/>
    </source>
</evidence>
<dbReference type="InterPro" id="IPR027417">
    <property type="entry name" value="P-loop_NTPase"/>
</dbReference>
<evidence type="ECO:0000313" key="1">
    <source>
        <dbReference type="EMBL" id="PIY72261.1"/>
    </source>
</evidence>
<accession>A0A2M7QK05</accession>
<protein>
    <submittedName>
        <fullName evidence="1">Uncharacterized protein</fullName>
    </submittedName>
</protein>
<dbReference type="SUPFAM" id="SSF52540">
    <property type="entry name" value="P-loop containing nucleoside triphosphate hydrolases"/>
    <property type="match status" value="1"/>
</dbReference>